<name>A0A5M8QKG7_9BACT</name>
<dbReference type="Proteomes" id="UP000323994">
    <property type="component" value="Unassembled WGS sequence"/>
</dbReference>
<sequence length="73" mass="8165">MLTTVKGTYRNGKVTLEEPLPVSFANVIVTVLEDETSEHKSVALPKRKFGIMKGSVKLPDDFNDPLDDLNEYL</sequence>
<dbReference type="RefSeq" id="WP_138280821.1">
    <property type="nucleotide sequence ID" value="NZ_VBSN01000066.1"/>
</dbReference>
<reference evidence="2 3" key="1">
    <citation type="submission" date="2019-05" db="EMBL/GenBank/DDBJ databases">
        <authorList>
            <person name="Qu J.-H."/>
        </authorList>
    </citation>
    <scope>NUCLEOTIDE SEQUENCE [LARGE SCALE GENOMIC DNA]</scope>
    <source>
        <strain evidence="2 3">NS28</strain>
    </source>
</reference>
<evidence type="ECO:0000313" key="3">
    <source>
        <dbReference type="Proteomes" id="UP000323994"/>
    </source>
</evidence>
<accession>A0A5M8QKG7</accession>
<evidence type="ECO:0000313" key="2">
    <source>
        <dbReference type="EMBL" id="KAA6436667.1"/>
    </source>
</evidence>
<protein>
    <submittedName>
        <fullName evidence="2">DUF2281 domain-containing protein</fullName>
    </submittedName>
</protein>
<feature type="domain" description="DUF2281" evidence="1">
    <location>
        <begin position="39"/>
        <end position="72"/>
    </location>
</feature>
<dbReference type="EMBL" id="VBSN01000066">
    <property type="protein sequence ID" value="KAA6436667.1"/>
    <property type="molecule type" value="Genomic_DNA"/>
</dbReference>
<proteinExistence type="predicted"/>
<evidence type="ECO:0000259" key="1">
    <source>
        <dbReference type="Pfam" id="PF10047"/>
    </source>
</evidence>
<keyword evidence="3" id="KW-1185">Reference proteome</keyword>
<comment type="caution">
    <text evidence="2">The sequence shown here is derived from an EMBL/GenBank/DDBJ whole genome shotgun (WGS) entry which is preliminary data.</text>
</comment>
<dbReference type="AlphaFoldDB" id="A0A5M8QKG7"/>
<dbReference type="Pfam" id="PF10047">
    <property type="entry name" value="DUF2281"/>
    <property type="match status" value="1"/>
</dbReference>
<dbReference type="InterPro" id="IPR018739">
    <property type="entry name" value="DUF2281"/>
</dbReference>
<gene>
    <name evidence="2" type="ORF">FEM33_21230</name>
</gene>
<organism evidence="2 3">
    <name type="scientific">Dyadobacter flavalbus</name>
    <dbReference type="NCBI Taxonomy" id="2579942"/>
    <lineage>
        <taxon>Bacteria</taxon>
        <taxon>Pseudomonadati</taxon>
        <taxon>Bacteroidota</taxon>
        <taxon>Cytophagia</taxon>
        <taxon>Cytophagales</taxon>
        <taxon>Spirosomataceae</taxon>
        <taxon>Dyadobacter</taxon>
    </lineage>
</organism>
<dbReference type="OrthoDB" id="7064984at2"/>